<comment type="caution">
    <text evidence="6">The sequence shown here is derived from an EMBL/GenBank/DDBJ whole genome shotgun (WGS) entry which is preliminary data.</text>
</comment>
<proteinExistence type="predicted"/>
<feature type="chain" id="PRO_5022198423" evidence="4">
    <location>
        <begin position="19"/>
        <end position="689"/>
    </location>
</feature>
<dbReference type="SUPFAM" id="SSF49785">
    <property type="entry name" value="Galactose-binding domain-like"/>
    <property type="match status" value="1"/>
</dbReference>
<name>A0A556N2Z6_9FLAO</name>
<dbReference type="Pfam" id="PF08757">
    <property type="entry name" value="CotH"/>
    <property type="match status" value="1"/>
</dbReference>
<dbReference type="InterPro" id="IPR014867">
    <property type="entry name" value="Spore_coat_CotH_CotH2/3/7"/>
</dbReference>
<keyword evidence="2 4" id="KW-0732">Signal</keyword>
<evidence type="ECO:0000313" key="7">
    <source>
        <dbReference type="Proteomes" id="UP000316008"/>
    </source>
</evidence>
<evidence type="ECO:0000256" key="3">
    <source>
        <dbReference type="ARBA" id="ARBA00022801"/>
    </source>
</evidence>
<keyword evidence="3" id="KW-0378">Hydrolase</keyword>
<dbReference type="Gene3D" id="2.60.120.260">
    <property type="entry name" value="Galactose-binding domain-like"/>
    <property type="match status" value="1"/>
</dbReference>
<feature type="domain" description="P/Homo B" evidence="5">
    <location>
        <begin position="16"/>
        <end position="165"/>
    </location>
</feature>
<dbReference type="Pfam" id="PF18962">
    <property type="entry name" value="Por_Secre_tail"/>
    <property type="match status" value="1"/>
</dbReference>
<sequence length="689" mass="76638">MKNALLCLCLSISYSVFCQTFTGGGGPINDNTTIDIPVSVSGLPATIDTTNFGLETVCIDLVHTYDADLTVWIVAPDGTVGMLFSNTGGGGDNFTNTCFNMDATTSLSAGTAPFTGTFKPSGQMGLVNNGQNPNGTWKLRVNDNYGADEGNVISFSITFGNNPAGYFSFTSSLLPIVEINTNGNVIQNDPKVMADMSIRFNGQGVRNYMTDTPSDYNGKIGIEYRGNYSLSLPQKPYAFETWDVNGNTIDSSLLGMPSESDWVLLANYNDKSFARNIVPFHLFDSMGHYATRTRLVDVVMNGEYQGIYLLGEKIKRDNNRVDVNRLDPVEISGNDLTGGYILKIDYWDNTNSWQLNHSPIGFPGLDIHMVYVYPKPDVIMPQQQTYIQTYIDNYENALYGSNFTDPALGYRAFIDVPSFIDYFIVNEVCRNGDGFKKSRYFSKDKDKPDGTVKKLKAGPVWDFDWAEKDMWGGSEDGSQFIYGACDQDVNAPGWYIRLLEDTLFANELRCRYDDLRRSILKESYIDAKIDSVASAVNESQVWHYQTWGHLGSATGTPEVEAPSQTYAEEVQRLKDWFHRRLTWLDANMPGTLNGCSMLGIQDLVNTHKITAYPNPFSSIITVEWTQGDLVGAQLAVRDGSGRIIKTQEISSESAYDKSLTLTDLHELASGVYFIQIVKGDERAMLKIIK</sequence>
<dbReference type="Pfam" id="PF01483">
    <property type="entry name" value="P_proprotein"/>
    <property type="match status" value="1"/>
</dbReference>
<dbReference type="NCBIfam" id="TIGR04183">
    <property type="entry name" value="Por_Secre_tail"/>
    <property type="match status" value="1"/>
</dbReference>
<evidence type="ECO:0000256" key="2">
    <source>
        <dbReference type="ARBA" id="ARBA00022729"/>
    </source>
</evidence>
<dbReference type="InterPro" id="IPR008979">
    <property type="entry name" value="Galactose-bd-like_sf"/>
</dbReference>
<evidence type="ECO:0000313" key="6">
    <source>
        <dbReference type="EMBL" id="TSJ46576.1"/>
    </source>
</evidence>
<accession>A0A556N2Z6</accession>
<evidence type="ECO:0000256" key="4">
    <source>
        <dbReference type="SAM" id="SignalP"/>
    </source>
</evidence>
<dbReference type="EMBL" id="VLPL01000002">
    <property type="protein sequence ID" value="TSJ46576.1"/>
    <property type="molecule type" value="Genomic_DNA"/>
</dbReference>
<dbReference type="Proteomes" id="UP000316008">
    <property type="component" value="Unassembled WGS sequence"/>
</dbReference>
<dbReference type="InterPro" id="IPR026444">
    <property type="entry name" value="Secre_tail"/>
</dbReference>
<feature type="signal peptide" evidence="4">
    <location>
        <begin position="1"/>
        <end position="18"/>
    </location>
</feature>
<evidence type="ECO:0000259" key="5">
    <source>
        <dbReference type="PROSITE" id="PS51829"/>
    </source>
</evidence>
<evidence type="ECO:0000256" key="1">
    <source>
        <dbReference type="ARBA" id="ARBA00022670"/>
    </source>
</evidence>
<keyword evidence="7" id="KW-1185">Reference proteome</keyword>
<dbReference type="GO" id="GO:0004252">
    <property type="term" value="F:serine-type endopeptidase activity"/>
    <property type="evidence" value="ECO:0007669"/>
    <property type="project" value="InterPro"/>
</dbReference>
<gene>
    <name evidence="6" type="ORF">FO442_05305</name>
</gene>
<dbReference type="GO" id="GO:0006508">
    <property type="term" value="P:proteolysis"/>
    <property type="evidence" value="ECO:0007669"/>
    <property type="project" value="UniProtKB-KW"/>
</dbReference>
<dbReference type="InterPro" id="IPR002884">
    <property type="entry name" value="P_dom"/>
</dbReference>
<dbReference type="PROSITE" id="PS51829">
    <property type="entry name" value="P_HOMO_B"/>
    <property type="match status" value="1"/>
</dbReference>
<dbReference type="RefSeq" id="WP_144332113.1">
    <property type="nucleotide sequence ID" value="NZ_VLPL01000002.1"/>
</dbReference>
<organism evidence="6 7">
    <name type="scientific">Fluviicola chungangensis</name>
    <dbReference type="NCBI Taxonomy" id="2597671"/>
    <lineage>
        <taxon>Bacteria</taxon>
        <taxon>Pseudomonadati</taxon>
        <taxon>Bacteroidota</taxon>
        <taxon>Flavobacteriia</taxon>
        <taxon>Flavobacteriales</taxon>
        <taxon>Crocinitomicaceae</taxon>
        <taxon>Fluviicola</taxon>
    </lineage>
</organism>
<keyword evidence="1" id="KW-0645">Protease</keyword>
<dbReference type="AlphaFoldDB" id="A0A556N2Z6"/>
<protein>
    <submittedName>
        <fullName evidence="6">T9SS type A sorting domain-containing protein</fullName>
    </submittedName>
</protein>
<reference evidence="6 7" key="1">
    <citation type="submission" date="2019-07" db="EMBL/GenBank/DDBJ databases">
        <authorList>
            <person name="Huq M.A."/>
        </authorList>
    </citation>
    <scope>NUCLEOTIDE SEQUENCE [LARGE SCALE GENOMIC DNA]</scope>
    <source>
        <strain evidence="6 7">MAH-3</strain>
    </source>
</reference>
<dbReference type="OrthoDB" id="9803752at2"/>